<dbReference type="STRING" id="870435.A0A0C3P3R7"/>
<accession>A0A0C3P3R7</accession>
<dbReference type="HOGENOM" id="CLU_023752_1_0_1"/>
<organism evidence="1 2">
    <name type="scientific">Pisolithus tinctorius Marx 270</name>
    <dbReference type="NCBI Taxonomy" id="870435"/>
    <lineage>
        <taxon>Eukaryota</taxon>
        <taxon>Fungi</taxon>
        <taxon>Dikarya</taxon>
        <taxon>Basidiomycota</taxon>
        <taxon>Agaricomycotina</taxon>
        <taxon>Agaricomycetes</taxon>
        <taxon>Agaricomycetidae</taxon>
        <taxon>Boletales</taxon>
        <taxon>Sclerodermatineae</taxon>
        <taxon>Pisolithaceae</taxon>
        <taxon>Pisolithus</taxon>
    </lineage>
</organism>
<evidence type="ECO:0000313" key="1">
    <source>
        <dbReference type="EMBL" id="KIO01919.1"/>
    </source>
</evidence>
<evidence type="ECO:0008006" key="3">
    <source>
        <dbReference type="Google" id="ProtNLM"/>
    </source>
</evidence>
<sequence>MDELDEARAKLGQLRGTERTLFKQLVEIRAAIKIQKNKIDELVKKRPPPINRLPTELLSRIIFLSLPDYDGQRRPMESGIARRRSDLSTVSPLWRSVVLGTPEIWRDIVLYAGHITIESLKTHLTRSGNAPLNIFITGSNYDHYEQAQSWLDVVVSSADRWRCLYVHHLSNRMLAEVLDALEGLKFPSLEDVTIDNMNWVTNYPQFLLPNQAPALRNLKLDDLFPAPELAASTTLTTLDVSFRFGGFGAMNLTFIPTQSLTTLSLGGDTSNWTLPPDSIHLPLLEVLKLTIGNPRLIMRAIVAPKLGCLDYSNCGGLGDNRVDFDTGSKFSHVQRVIFNFCRSDMEGYRALCQEFCGARDVTLRRVCMDLFFTPECQVDDSGSVPADHWTSLESLTIYDLYFDDGTETFDPLMRWLANRLEFGGPRVSVRLSGLSTSEPTAADGTDLRDLYHKLQTCSNPIVDKVVLCCSVHCSTSSG</sequence>
<keyword evidence="2" id="KW-1185">Reference proteome</keyword>
<dbReference type="InterPro" id="IPR032675">
    <property type="entry name" value="LRR_dom_sf"/>
</dbReference>
<dbReference type="InParanoid" id="A0A0C3P3R7"/>
<protein>
    <recommendedName>
        <fullName evidence="3">F-box domain-containing protein</fullName>
    </recommendedName>
</protein>
<dbReference type="SUPFAM" id="SSF52047">
    <property type="entry name" value="RNI-like"/>
    <property type="match status" value="1"/>
</dbReference>
<proteinExistence type="predicted"/>
<reference evidence="2" key="2">
    <citation type="submission" date="2015-01" db="EMBL/GenBank/DDBJ databases">
        <title>Evolutionary Origins and Diversification of the Mycorrhizal Mutualists.</title>
        <authorList>
            <consortium name="DOE Joint Genome Institute"/>
            <consortium name="Mycorrhizal Genomics Consortium"/>
            <person name="Kohler A."/>
            <person name="Kuo A."/>
            <person name="Nagy L.G."/>
            <person name="Floudas D."/>
            <person name="Copeland A."/>
            <person name="Barry K.W."/>
            <person name="Cichocki N."/>
            <person name="Veneault-Fourrey C."/>
            <person name="LaButti K."/>
            <person name="Lindquist E.A."/>
            <person name="Lipzen A."/>
            <person name="Lundell T."/>
            <person name="Morin E."/>
            <person name="Murat C."/>
            <person name="Riley R."/>
            <person name="Ohm R."/>
            <person name="Sun H."/>
            <person name="Tunlid A."/>
            <person name="Henrissat B."/>
            <person name="Grigoriev I.V."/>
            <person name="Hibbett D.S."/>
            <person name="Martin F."/>
        </authorList>
    </citation>
    <scope>NUCLEOTIDE SEQUENCE [LARGE SCALE GENOMIC DNA]</scope>
    <source>
        <strain evidence="2">Marx 270</strain>
    </source>
</reference>
<dbReference type="AlphaFoldDB" id="A0A0C3P3R7"/>
<dbReference type="EMBL" id="KN831984">
    <property type="protein sequence ID" value="KIO01919.1"/>
    <property type="molecule type" value="Genomic_DNA"/>
</dbReference>
<dbReference type="OrthoDB" id="2675094at2759"/>
<dbReference type="Gene3D" id="3.80.10.10">
    <property type="entry name" value="Ribonuclease Inhibitor"/>
    <property type="match status" value="1"/>
</dbReference>
<name>A0A0C3P3R7_PISTI</name>
<gene>
    <name evidence="1" type="ORF">M404DRAFT_1002669</name>
</gene>
<reference evidence="1 2" key="1">
    <citation type="submission" date="2014-04" db="EMBL/GenBank/DDBJ databases">
        <authorList>
            <consortium name="DOE Joint Genome Institute"/>
            <person name="Kuo A."/>
            <person name="Kohler A."/>
            <person name="Costa M.D."/>
            <person name="Nagy L.G."/>
            <person name="Floudas D."/>
            <person name="Copeland A."/>
            <person name="Barry K.W."/>
            <person name="Cichocki N."/>
            <person name="Veneault-Fourrey C."/>
            <person name="LaButti K."/>
            <person name="Lindquist E.A."/>
            <person name="Lipzen A."/>
            <person name="Lundell T."/>
            <person name="Morin E."/>
            <person name="Murat C."/>
            <person name="Sun H."/>
            <person name="Tunlid A."/>
            <person name="Henrissat B."/>
            <person name="Grigoriev I.V."/>
            <person name="Hibbett D.S."/>
            <person name="Martin F."/>
            <person name="Nordberg H.P."/>
            <person name="Cantor M.N."/>
            <person name="Hua S.X."/>
        </authorList>
    </citation>
    <scope>NUCLEOTIDE SEQUENCE [LARGE SCALE GENOMIC DNA]</scope>
    <source>
        <strain evidence="1 2">Marx 270</strain>
    </source>
</reference>
<evidence type="ECO:0000313" key="2">
    <source>
        <dbReference type="Proteomes" id="UP000054217"/>
    </source>
</evidence>
<dbReference type="Proteomes" id="UP000054217">
    <property type="component" value="Unassembled WGS sequence"/>
</dbReference>